<comment type="caution">
    <text evidence="1">The sequence shown here is derived from an EMBL/GenBank/DDBJ whole genome shotgun (WGS) entry which is preliminary data.</text>
</comment>
<evidence type="ECO:0000313" key="2">
    <source>
        <dbReference type="Proteomes" id="UP001596208"/>
    </source>
</evidence>
<gene>
    <name evidence="1" type="ORF">ACFPRK_04405</name>
</gene>
<dbReference type="Gene3D" id="1.10.30.50">
    <property type="match status" value="1"/>
</dbReference>
<reference evidence="2" key="1">
    <citation type="journal article" date="2019" name="Int. J. Syst. Evol. Microbiol.">
        <title>The Global Catalogue of Microorganisms (GCM) 10K type strain sequencing project: providing services to taxonomists for standard genome sequencing and annotation.</title>
        <authorList>
            <consortium name="The Broad Institute Genomics Platform"/>
            <consortium name="The Broad Institute Genome Sequencing Center for Infectious Disease"/>
            <person name="Wu L."/>
            <person name="Ma J."/>
        </authorList>
    </citation>
    <scope>NUCLEOTIDE SEQUENCE [LARGE SCALE GENOMIC DNA]</scope>
    <source>
        <strain evidence="2">CGMCC 4.1721</strain>
    </source>
</reference>
<evidence type="ECO:0000313" key="1">
    <source>
        <dbReference type="EMBL" id="MFC5169847.1"/>
    </source>
</evidence>
<name>A0ABW0AY56_9ACTN</name>
<dbReference type="EMBL" id="JBHSKI010000001">
    <property type="protein sequence ID" value="MFC5169847.1"/>
    <property type="molecule type" value="Genomic_DNA"/>
</dbReference>
<proteinExistence type="predicted"/>
<organism evidence="1 2">
    <name type="scientific">Streptomyces mutomycini</name>
    <dbReference type="NCBI Taxonomy" id="284036"/>
    <lineage>
        <taxon>Bacteria</taxon>
        <taxon>Bacillati</taxon>
        <taxon>Actinomycetota</taxon>
        <taxon>Actinomycetes</taxon>
        <taxon>Kitasatosporales</taxon>
        <taxon>Streptomycetaceae</taxon>
        <taxon>Streptomyces</taxon>
    </lineage>
</organism>
<keyword evidence="2" id="KW-1185">Reference proteome</keyword>
<keyword evidence="1" id="KW-0540">Nuclease</keyword>
<keyword evidence="1" id="KW-0378">Hydrolase</keyword>
<protein>
    <submittedName>
        <fullName evidence="1">HNH endonuclease</fullName>
    </submittedName>
</protein>
<dbReference type="Proteomes" id="UP001596208">
    <property type="component" value="Unassembled WGS sequence"/>
</dbReference>
<dbReference type="GO" id="GO:0004519">
    <property type="term" value="F:endonuclease activity"/>
    <property type="evidence" value="ECO:0007669"/>
    <property type="project" value="UniProtKB-KW"/>
</dbReference>
<accession>A0ABW0AY56</accession>
<keyword evidence="1" id="KW-0255">Endonuclease</keyword>
<sequence length="247" mass="27570">MIRLQRLDLPQDTVTRMGGHTKEIRGSEKQSDKARYLWTHTTVRRHVHPALFATLGDMAPGHERCMYCGDNQGSDIDHFEPLSVAPLRAFEWKNHLLACAVCNSHHKRHVFPRDEAGRPLLIDPTIQEPLDHLHLVLGTGLYRGLTPQGGTSIDVFGLNARGALVKGRHDAYSTAALFLEKWRAAADKGQTDRARDTVRIAWDRPLADVLASMFHQAVHPAAELLFSGEDEVLDLLRDPALRAGFLG</sequence>
<dbReference type="RefSeq" id="WP_065849359.1">
    <property type="nucleotide sequence ID" value="NZ_JBHSKI010000001.1"/>
</dbReference>